<reference evidence="3 4" key="1">
    <citation type="submission" date="2024-01" db="EMBL/GenBank/DDBJ databases">
        <title>The complete chloroplast genome sequence of Lithospermum erythrorhizon: insights into the phylogenetic relationship among Boraginaceae species and the maternal lineages of purple gromwells.</title>
        <authorList>
            <person name="Okada T."/>
            <person name="Watanabe K."/>
        </authorList>
    </citation>
    <scope>NUCLEOTIDE SEQUENCE [LARGE SCALE GENOMIC DNA]</scope>
</reference>
<proteinExistence type="inferred from homology"/>
<dbReference type="AlphaFoldDB" id="A0AAV3PLB4"/>
<dbReference type="FunFam" id="3.40.50.2000:FF:000138">
    <property type="entry name" value="Glycosyltransferase"/>
    <property type="match status" value="1"/>
</dbReference>
<dbReference type="Proteomes" id="UP001454036">
    <property type="component" value="Unassembled WGS sequence"/>
</dbReference>
<dbReference type="PANTHER" id="PTHR11926">
    <property type="entry name" value="GLUCOSYL/GLUCURONOSYL TRANSFERASES"/>
    <property type="match status" value="1"/>
</dbReference>
<dbReference type="SUPFAM" id="SSF53756">
    <property type="entry name" value="UDP-Glycosyltransferase/glycogen phosphorylase"/>
    <property type="match status" value="1"/>
</dbReference>
<dbReference type="CDD" id="cd03784">
    <property type="entry name" value="GT1_Gtf-like"/>
    <property type="match status" value="1"/>
</dbReference>
<sequence>MAPQDASYNHNLKSHIVAMPRPDVLISFIITEEWHGFIGSDPKPSNIEYRTIPNVIPSEMGRGKDFAGFYEVCSTKLEVPVEQLLDRLEKPKPSVIIFDTYMSWVVRLGSRKSIRVASFFPQSALMFSLYFHYALLVLNGHANVDVSGKGDELVDYIPGVGPINIRDLPTPINGRGQEVMHRVQEAFSMIPKSQFLLLTSVHELECEIIDALAKILPIPIYSIGPAIPYFNVNNKNGNNKDSPLYLKWLNAQPKDSVLYISQGSFLSTSNAQLEEIIAGVHLSGVRFFWVSLDEASLFQNGSHISNGVVVPWCDQLMVLAHEAIGGFWSHCGWNSTKECVFSGHPMVCFPLVWDQQNNCKQIVEDWKIGLKVKKDDESLVTRDEIAKLVNRFMDLESEQGREMRQRAKQLQEICRRDIGREGSSQINIDAFVKDITSHNS</sequence>
<dbReference type="Pfam" id="PF00201">
    <property type="entry name" value="UDPGT"/>
    <property type="match status" value="1"/>
</dbReference>
<accession>A0AAV3PLB4</accession>
<dbReference type="Gene3D" id="3.40.50.2000">
    <property type="entry name" value="Glycogen Phosphorylase B"/>
    <property type="match status" value="2"/>
</dbReference>
<dbReference type="GO" id="GO:0080044">
    <property type="term" value="F:quercetin 7-O-glucosyltransferase activity"/>
    <property type="evidence" value="ECO:0007669"/>
    <property type="project" value="TreeGrafter"/>
</dbReference>
<keyword evidence="4" id="KW-1185">Reference proteome</keyword>
<evidence type="ECO:0000256" key="2">
    <source>
        <dbReference type="ARBA" id="ARBA00022679"/>
    </source>
</evidence>
<evidence type="ECO:0000313" key="4">
    <source>
        <dbReference type="Proteomes" id="UP001454036"/>
    </source>
</evidence>
<comment type="similarity">
    <text evidence="1">Belongs to the UDP-glycosyltransferase family.</text>
</comment>
<dbReference type="PANTHER" id="PTHR11926:SF774">
    <property type="entry name" value="UDP-GLYCOSYLTRANSFERASE 85A1-RELATED"/>
    <property type="match status" value="1"/>
</dbReference>
<dbReference type="EMBL" id="BAABME010001999">
    <property type="protein sequence ID" value="GAA0152524.1"/>
    <property type="molecule type" value="Genomic_DNA"/>
</dbReference>
<dbReference type="InterPro" id="IPR002213">
    <property type="entry name" value="UDP_glucos_trans"/>
</dbReference>
<name>A0AAV3PLB4_LITER</name>
<evidence type="ECO:0000313" key="3">
    <source>
        <dbReference type="EMBL" id="GAA0152524.1"/>
    </source>
</evidence>
<comment type="caution">
    <text evidence="3">The sequence shown here is derived from an EMBL/GenBank/DDBJ whole genome shotgun (WGS) entry which is preliminary data.</text>
</comment>
<dbReference type="GO" id="GO:0080043">
    <property type="term" value="F:quercetin 3-O-glucosyltransferase activity"/>
    <property type="evidence" value="ECO:0007669"/>
    <property type="project" value="TreeGrafter"/>
</dbReference>
<organism evidence="3 4">
    <name type="scientific">Lithospermum erythrorhizon</name>
    <name type="common">Purple gromwell</name>
    <name type="synonym">Lithospermum officinale var. erythrorhizon</name>
    <dbReference type="NCBI Taxonomy" id="34254"/>
    <lineage>
        <taxon>Eukaryota</taxon>
        <taxon>Viridiplantae</taxon>
        <taxon>Streptophyta</taxon>
        <taxon>Embryophyta</taxon>
        <taxon>Tracheophyta</taxon>
        <taxon>Spermatophyta</taxon>
        <taxon>Magnoliopsida</taxon>
        <taxon>eudicotyledons</taxon>
        <taxon>Gunneridae</taxon>
        <taxon>Pentapetalae</taxon>
        <taxon>asterids</taxon>
        <taxon>lamiids</taxon>
        <taxon>Boraginales</taxon>
        <taxon>Boraginaceae</taxon>
        <taxon>Boraginoideae</taxon>
        <taxon>Lithospermeae</taxon>
        <taxon>Lithospermum</taxon>
    </lineage>
</organism>
<protein>
    <submittedName>
        <fullName evidence="3">Glycosyltransferase</fullName>
    </submittedName>
</protein>
<keyword evidence="2" id="KW-0808">Transferase</keyword>
<evidence type="ECO:0000256" key="1">
    <source>
        <dbReference type="ARBA" id="ARBA00009995"/>
    </source>
</evidence>
<gene>
    <name evidence="3" type="ORF">LIER_10983</name>
</gene>